<evidence type="ECO:0000313" key="1">
    <source>
        <dbReference type="EMBL" id="GAF89926.1"/>
    </source>
</evidence>
<proteinExistence type="predicted"/>
<gene>
    <name evidence="1" type="ORF">S01H1_29406</name>
</gene>
<feature type="non-terminal residue" evidence="1">
    <location>
        <position position="1"/>
    </location>
</feature>
<protein>
    <submittedName>
        <fullName evidence="1">Uncharacterized protein</fullName>
    </submittedName>
</protein>
<organism evidence="1">
    <name type="scientific">marine sediment metagenome</name>
    <dbReference type="NCBI Taxonomy" id="412755"/>
    <lineage>
        <taxon>unclassified sequences</taxon>
        <taxon>metagenomes</taxon>
        <taxon>ecological metagenomes</taxon>
    </lineage>
</organism>
<sequence length="83" mass="9547">DKDIHYTEVEGTAKNPMWICLDKDGNIIKRAGNPVLVKPFQAIQKTEFNIKYHGAFKNKKYTIFYPCSNCASKTGIKDCVYVW</sequence>
<accession>X0TRV4</accession>
<dbReference type="EMBL" id="BARS01018026">
    <property type="protein sequence ID" value="GAF89926.1"/>
    <property type="molecule type" value="Genomic_DNA"/>
</dbReference>
<reference evidence="1" key="1">
    <citation type="journal article" date="2014" name="Front. Microbiol.">
        <title>High frequency of phylogenetically diverse reductive dehalogenase-homologous genes in deep subseafloor sedimentary metagenomes.</title>
        <authorList>
            <person name="Kawai M."/>
            <person name="Futagami T."/>
            <person name="Toyoda A."/>
            <person name="Takaki Y."/>
            <person name="Nishi S."/>
            <person name="Hori S."/>
            <person name="Arai W."/>
            <person name="Tsubouchi T."/>
            <person name="Morono Y."/>
            <person name="Uchiyama I."/>
            <person name="Ito T."/>
            <person name="Fujiyama A."/>
            <person name="Inagaki F."/>
            <person name="Takami H."/>
        </authorList>
    </citation>
    <scope>NUCLEOTIDE SEQUENCE</scope>
    <source>
        <strain evidence="1">Expedition CK06-06</strain>
    </source>
</reference>
<dbReference type="AlphaFoldDB" id="X0TRV4"/>
<comment type="caution">
    <text evidence="1">The sequence shown here is derived from an EMBL/GenBank/DDBJ whole genome shotgun (WGS) entry which is preliminary data.</text>
</comment>
<name>X0TRV4_9ZZZZ</name>